<evidence type="ECO:0000256" key="3">
    <source>
        <dbReference type="SAM" id="MobiDB-lite"/>
    </source>
</evidence>
<feature type="compositionally biased region" description="Low complexity" evidence="3">
    <location>
        <begin position="390"/>
        <end position="406"/>
    </location>
</feature>
<dbReference type="PROSITE" id="PS50853">
    <property type="entry name" value="FN3"/>
    <property type="match status" value="1"/>
</dbReference>
<evidence type="ECO:0000256" key="2">
    <source>
        <dbReference type="ARBA" id="ARBA00023326"/>
    </source>
</evidence>
<dbReference type="Pfam" id="PF00041">
    <property type="entry name" value="fn3"/>
    <property type="match status" value="1"/>
</dbReference>
<reference evidence="6 7" key="1">
    <citation type="journal article" date="2019" name="Int. J. Syst. Evol. Microbiol.">
        <title>The Global Catalogue of Microorganisms (GCM) 10K type strain sequencing project: providing services to taxonomists for standard genome sequencing and annotation.</title>
        <authorList>
            <consortium name="The Broad Institute Genomics Platform"/>
            <consortium name="The Broad Institute Genome Sequencing Center for Infectious Disease"/>
            <person name="Wu L."/>
            <person name="Ma J."/>
        </authorList>
    </citation>
    <scope>NUCLEOTIDE SEQUENCE [LARGE SCALE GENOMIC DNA]</scope>
    <source>
        <strain evidence="6 7">JCM 10425</strain>
    </source>
</reference>
<evidence type="ECO:0000256" key="4">
    <source>
        <dbReference type="SAM" id="Phobius"/>
    </source>
</evidence>
<dbReference type="EMBL" id="BAAAGX010000037">
    <property type="protein sequence ID" value="GAA0277947.1"/>
    <property type="molecule type" value="Genomic_DNA"/>
</dbReference>
<name>A0ABN0V7J8_9ACTN</name>
<keyword evidence="4" id="KW-1133">Transmembrane helix</keyword>
<dbReference type="Proteomes" id="UP001500967">
    <property type="component" value="Unassembled WGS sequence"/>
</dbReference>
<evidence type="ECO:0000256" key="1">
    <source>
        <dbReference type="ARBA" id="ARBA00023295"/>
    </source>
</evidence>
<dbReference type="SMART" id="SM00060">
    <property type="entry name" value="FN3"/>
    <property type="match status" value="1"/>
</dbReference>
<dbReference type="InterPro" id="IPR036116">
    <property type="entry name" value="FN3_sf"/>
</dbReference>
<dbReference type="SUPFAM" id="SSF51004">
    <property type="entry name" value="C-terminal (heme d1) domain of cytochrome cd1-nitrite reductase"/>
    <property type="match status" value="1"/>
</dbReference>
<protein>
    <recommendedName>
        <fullName evidence="5">Fibronectin type-III domain-containing protein</fullName>
    </recommendedName>
</protein>
<keyword evidence="4" id="KW-0812">Transmembrane</keyword>
<gene>
    <name evidence="6" type="ORF">GCM10009539_77150</name>
</gene>
<dbReference type="InterPro" id="IPR011048">
    <property type="entry name" value="Haem_d1_sf"/>
</dbReference>
<comment type="caution">
    <text evidence="6">The sequence shown here is derived from an EMBL/GenBank/DDBJ whole genome shotgun (WGS) entry which is preliminary data.</text>
</comment>
<organism evidence="6 7">
    <name type="scientific">Cryptosporangium japonicum</name>
    <dbReference type="NCBI Taxonomy" id="80872"/>
    <lineage>
        <taxon>Bacteria</taxon>
        <taxon>Bacillati</taxon>
        <taxon>Actinomycetota</taxon>
        <taxon>Actinomycetes</taxon>
        <taxon>Cryptosporangiales</taxon>
        <taxon>Cryptosporangiaceae</taxon>
        <taxon>Cryptosporangium</taxon>
    </lineage>
</organism>
<feature type="domain" description="Fibronectin type-III" evidence="5">
    <location>
        <begin position="506"/>
        <end position="596"/>
    </location>
</feature>
<evidence type="ECO:0000313" key="7">
    <source>
        <dbReference type="Proteomes" id="UP001500967"/>
    </source>
</evidence>
<dbReference type="InterPro" id="IPR003961">
    <property type="entry name" value="FN3_dom"/>
</dbReference>
<keyword evidence="1" id="KW-0326">Glycosidase</keyword>
<feature type="region of interest" description="Disordered" evidence="3">
    <location>
        <begin position="353"/>
        <end position="429"/>
    </location>
</feature>
<accession>A0ABN0V7J8</accession>
<dbReference type="SUPFAM" id="SSF49265">
    <property type="entry name" value="Fibronectin type III"/>
    <property type="match status" value="1"/>
</dbReference>
<keyword evidence="1" id="KW-0378">Hydrolase</keyword>
<keyword evidence="2" id="KW-0119">Carbohydrate metabolism</keyword>
<keyword evidence="7" id="KW-1185">Reference proteome</keyword>
<keyword evidence="4" id="KW-0472">Membrane</keyword>
<evidence type="ECO:0000259" key="5">
    <source>
        <dbReference type="PROSITE" id="PS50853"/>
    </source>
</evidence>
<dbReference type="InterPro" id="IPR013783">
    <property type="entry name" value="Ig-like_fold"/>
</dbReference>
<dbReference type="CDD" id="cd00063">
    <property type="entry name" value="FN3"/>
    <property type="match status" value="1"/>
</dbReference>
<evidence type="ECO:0000313" key="6">
    <source>
        <dbReference type="EMBL" id="GAA0277947.1"/>
    </source>
</evidence>
<sequence length="697" mass="71588">MGRATGAARVLSRWGTVPLVGVLLAGAVGVVLLGRGERAATLGVGSSGTWLATPGRLVHVSALSGRADAGIDVPGAGPDLTVATAGDTTLVTEPRRGLVHVVDGSRLVLGATASFGRGPMTTLVDGDRAYAVLGESGLVVPFDPRTLRRRGDPVRAGDRISDALLGPEGTWLAVPRRGAVLAPSGREMPVGSARTGVRLGRAGDDVVALDPAAGTLTPLSARGRGRVIRLPATAPDLVAASRAPGPVLPVVTGARGTLLLADVRTGTVRSVALPVRGRLGRPTVAGGTVHVPDLDHGTVLRVGVADGRVRQPVPVTGKAAPLTARAEGRRVWVDDPSGRFAVVIEGETVRRIDKLRTPPTSSATPDPRVLAAGSRRPSTRPSPTPRPRRSSSPSPGVRGSPTPGTGSRSGGTRAGTPAPASRTLGAAVTSGPGYVDVQVRPTLGEPPGTYAVEVTPADGSATVPTGPTTFRVTTDDCALRTYVVRDVGGNLTSRPLTARGCVAAGAPLNLSSQSDGGNYITFSWEPPAEDGGLIEGYNVGFDFNEGLPESIRQLDAATLSYQVGPLIPGTVVDFHVNAKNAAEWGESAEGTATAPRPCDSCNYHHSEDPVPLFAAPAEGPLDVSLPPVPGTDVGEEVEILCQVRGPNAQEVDLAGLGPGSEIWDRVRYQGVVGYVSDYYLSTPNSYIGEFSPGIPRC</sequence>
<proteinExistence type="predicted"/>
<feature type="transmembrane region" description="Helical" evidence="4">
    <location>
        <begin position="12"/>
        <end position="33"/>
    </location>
</feature>
<dbReference type="Gene3D" id="2.60.40.10">
    <property type="entry name" value="Immunoglobulins"/>
    <property type="match status" value="1"/>
</dbReference>
<keyword evidence="2" id="KW-0624">Polysaccharide degradation</keyword>